<reference evidence="3 4" key="1">
    <citation type="submission" date="2018-06" db="EMBL/GenBank/DDBJ databases">
        <authorList>
            <person name="Zhirakovskaya E."/>
        </authorList>
    </citation>
    <scope>NUCLEOTIDE SEQUENCE [LARGE SCALE GENOMIC DNA]</scope>
    <source>
        <strain evidence="3 4">LY3</strain>
    </source>
</reference>
<name>A0A327N6I1_PSEFL</name>
<keyword evidence="2" id="KW-1133">Transmembrane helix</keyword>
<evidence type="ECO:0008006" key="5">
    <source>
        <dbReference type="Google" id="ProtNLM"/>
    </source>
</evidence>
<protein>
    <recommendedName>
        <fullName evidence="5">Transmembrane protein</fullName>
    </recommendedName>
</protein>
<proteinExistence type="predicted"/>
<organism evidence="3 4">
    <name type="scientific">Pseudomonas fluorescens</name>
    <dbReference type="NCBI Taxonomy" id="294"/>
    <lineage>
        <taxon>Bacteria</taxon>
        <taxon>Pseudomonadati</taxon>
        <taxon>Pseudomonadota</taxon>
        <taxon>Gammaproteobacteria</taxon>
        <taxon>Pseudomonadales</taxon>
        <taxon>Pseudomonadaceae</taxon>
        <taxon>Pseudomonas</taxon>
    </lineage>
</organism>
<evidence type="ECO:0000313" key="3">
    <source>
        <dbReference type="EMBL" id="RAI70353.1"/>
    </source>
</evidence>
<dbReference type="Proteomes" id="UP000249493">
    <property type="component" value="Unassembled WGS sequence"/>
</dbReference>
<dbReference type="EMBL" id="QLIN01000004">
    <property type="protein sequence ID" value="RAI70353.1"/>
    <property type="molecule type" value="Genomic_DNA"/>
</dbReference>
<keyword evidence="2" id="KW-0472">Membrane</keyword>
<accession>A0A327N6I1</accession>
<feature type="region of interest" description="Disordered" evidence="1">
    <location>
        <begin position="108"/>
        <end position="146"/>
    </location>
</feature>
<gene>
    <name evidence="3" type="ORF">DOZ80_12270</name>
</gene>
<feature type="transmembrane region" description="Helical" evidence="2">
    <location>
        <begin position="187"/>
        <end position="207"/>
    </location>
</feature>
<dbReference type="RefSeq" id="WP_111282976.1">
    <property type="nucleotide sequence ID" value="NZ_QLIN01000004.1"/>
</dbReference>
<evidence type="ECO:0000256" key="1">
    <source>
        <dbReference type="SAM" id="MobiDB-lite"/>
    </source>
</evidence>
<evidence type="ECO:0000313" key="4">
    <source>
        <dbReference type="Proteomes" id="UP000249493"/>
    </source>
</evidence>
<keyword evidence="2" id="KW-0812">Transmembrane</keyword>
<dbReference type="AlphaFoldDB" id="A0A327N6I1"/>
<comment type="caution">
    <text evidence="3">The sequence shown here is derived from an EMBL/GenBank/DDBJ whole genome shotgun (WGS) entry which is preliminary data.</text>
</comment>
<evidence type="ECO:0000256" key="2">
    <source>
        <dbReference type="SAM" id="Phobius"/>
    </source>
</evidence>
<sequence length="341" mass="36773">MPIRVDLLALEPNVPGQARLTVKKWQGGEEQLEFSIQRNQDGFYLQGHKAWSNNPFWFKVSRFNLTANREALETQVGPDVVDPLLEGVANSQFQIELRERSQGHADKGVVRPGVGLLPSTAGGQTRSTYGGAELTAPSAPAPEIPEIPELPELTLSTAEPEVELESVLTEPAYAPPPAPVKKSNKGLIGLLLVVVLLLAAGAGFWFYKRPPAPAVAATAAAPAGADAQACTLDSMNSLPELTFVQTCIKAAPDSARLLEIINQAKAGKHCGVAQRLYANRAQAGDALIANAYAREYDPKYLKASECFPAADNATAAYWYETILTQDPNNAEAKQRFEELQK</sequence>